<keyword evidence="5" id="KW-0040">ANK repeat</keyword>
<protein>
    <recommendedName>
        <fullName evidence="8">PGG domain-containing protein</fullName>
    </recommendedName>
</protein>
<feature type="transmembrane region" description="Helical" evidence="7">
    <location>
        <begin position="58"/>
        <end position="78"/>
    </location>
</feature>
<evidence type="ECO:0000256" key="2">
    <source>
        <dbReference type="ARBA" id="ARBA00022692"/>
    </source>
</evidence>
<dbReference type="InterPro" id="IPR026961">
    <property type="entry name" value="PGG_dom"/>
</dbReference>
<evidence type="ECO:0000256" key="6">
    <source>
        <dbReference type="ARBA" id="ARBA00023136"/>
    </source>
</evidence>
<dbReference type="Proteomes" id="UP000236630">
    <property type="component" value="Unassembled WGS sequence"/>
</dbReference>
<dbReference type="GO" id="GO:0005886">
    <property type="term" value="C:plasma membrane"/>
    <property type="evidence" value="ECO:0007669"/>
    <property type="project" value="TreeGrafter"/>
</dbReference>
<dbReference type="EMBL" id="BDQV01000100">
    <property type="protein sequence ID" value="GAY54021.1"/>
    <property type="molecule type" value="Genomic_DNA"/>
</dbReference>
<keyword evidence="6 7" id="KW-0472">Membrane</keyword>
<comment type="caution">
    <text evidence="9">The sequence shown here is derived from an EMBL/GenBank/DDBJ whole genome shotgun (WGS) entry which is preliminary data.</text>
</comment>
<accession>A0A2H5PNU9</accession>
<feature type="transmembrane region" description="Helical" evidence="7">
    <location>
        <begin position="20"/>
        <end position="38"/>
    </location>
</feature>
<dbReference type="AlphaFoldDB" id="A0A2H5PNU9"/>
<keyword evidence="3" id="KW-0677">Repeat</keyword>
<keyword evidence="2 7" id="KW-0812">Transmembrane</keyword>
<dbReference type="PANTHER" id="PTHR24186:SF53">
    <property type="entry name" value="PGG DOMAIN-CONTAINING PROTEIN"/>
    <property type="match status" value="1"/>
</dbReference>
<evidence type="ECO:0000313" key="10">
    <source>
        <dbReference type="Proteomes" id="UP000236630"/>
    </source>
</evidence>
<evidence type="ECO:0000313" key="9">
    <source>
        <dbReference type="EMBL" id="GAY54021.1"/>
    </source>
</evidence>
<proteinExistence type="predicted"/>
<feature type="transmembrane region" description="Helical" evidence="7">
    <location>
        <begin position="131"/>
        <end position="151"/>
    </location>
</feature>
<dbReference type="Pfam" id="PF13962">
    <property type="entry name" value="PGG"/>
    <property type="match status" value="1"/>
</dbReference>
<sequence length="159" mass="17231">MSLDDEVKELKPQQTVASTLIATVTFAAGFILPGGYWAQEGPIPSTPIQKKKNAAFQAFVIANAMAMVLSLSAVFIHFLTSTKTLRQMTFLVNVAHCFIPASMLAMTVAFVRGTSPMLAPSLQLSVANYVLGLSFILFVLFAMFKFACGLAQRLLGFMI</sequence>
<keyword evidence="4 7" id="KW-1133">Transmembrane helix</keyword>
<reference evidence="9 10" key="1">
    <citation type="journal article" date="2017" name="Front. Genet.">
        <title>Draft sequencing of the heterozygous diploid genome of Satsuma (Citrus unshiu Marc.) using a hybrid assembly approach.</title>
        <authorList>
            <person name="Shimizu T."/>
            <person name="Tanizawa Y."/>
            <person name="Mochizuki T."/>
            <person name="Nagasaki H."/>
            <person name="Yoshioka T."/>
            <person name="Toyoda A."/>
            <person name="Fujiyama A."/>
            <person name="Kaminuma E."/>
            <person name="Nakamura Y."/>
        </authorList>
    </citation>
    <scope>NUCLEOTIDE SEQUENCE [LARGE SCALE GENOMIC DNA]</scope>
    <source>
        <strain evidence="10">cv. Miyagawa wase</strain>
    </source>
</reference>
<evidence type="ECO:0000256" key="1">
    <source>
        <dbReference type="ARBA" id="ARBA00004141"/>
    </source>
</evidence>
<evidence type="ECO:0000256" key="7">
    <source>
        <dbReference type="SAM" id="Phobius"/>
    </source>
</evidence>
<comment type="subcellular location">
    <subcellularLocation>
        <location evidence="1">Membrane</location>
        <topology evidence="1">Multi-pass membrane protein</topology>
    </subcellularLocation>
</comment>
<dbReference type="PANTHER" id="PTHR24186">
    <property type="entry name" value="PROTEIN PHOSPHATASE 1 REGULATORY SUBUNIT"/>
    <property type="match status" value="1"/>
</dbReference>
<organism evidence="9 10">
    <name type="scientific">Citrus unshiu</name>
    <name type="common">Satsuma mandarin</name>
    <name type="synonym">Citrus nobilis var. unshiu</name>
    <dbReference type="NCBI Taxonomy" id="55188"/>
    <lineage>
        <taxon>Eukaryota</taxon>
        <taxon>Viridiplantae</taxon>
        <taxon>Streptophyta</taxon>
        <taxon>Embryophyta</taxon>
        <taxon>Tracheophyta</taxon>
        <taxon>Spermatophyta</taxon>
        <taxon>Magnoliopsida</taxon>
        <taxon>eudicotyledons</taxon>
        <taxon>Gunneridae</taxon>
        <taxon>Pentapetalae</taxon>
        <taxon>rosids</taxon>
        <taxon>malvids</taxon>
        <taxon>Sapindales</taxon>
        <taxon>Rutaceae</taxon>
        <taxon>Aurantioideae</taxon>
        <taxon>Citrus</taxon>
    </lineage>
</organism>
<dbReference type="STRING" id="55188.A0A2H5PNU9"/>
<feature type="domain" description="PGG" evidence="8">
    <location>
        <begin position="9"/>
        <end position="114"/>
    </location>
</feature>
<evidence type="ECO:0000256" key="3">
    <source>
        <dbReference type="ARBA" id="ARBA00022737"/>
    </source>
</evidence>
<name>A0A2H5PNU9_CITUN</name>
<evidence type="ECO:0000259" key="8">
    <source>
        <dbReference type="Pfam" id="PF13962"/>
    </source>
</evidence>
<keyword evidence="10" id="KW-1185">Reference proteome</keyword>
<feature type="transmembrane region" description="Helical" evidence="7">
    <location>
        <begin position="90"/>
        <end position="111"/>
    </location>
</feature>
<evidence type="ECO:0000256" key="4">
    <source>
        <dbReference type="ARBA" id="ARBA00022989"/>
    </source>
</evidence>
<gene>
    <name evidence="9" type="ORF">CUMW_153410</name>
</gene>
<evidence type="ECO:0000256" key="5">
    <source>
        <dbReference type="ARBA" id="ARBA00023043"/>
    </source>
</evidence>